<evidence type="ECO:0000313" key="3">
    <source>
        <dbReference type="Proteomes" id="UP000324222"/>
    </source>
</evidence>
<dbReference type="Proteomes" id="UP000324222">
    <property type="component" value="Unassembled WGS sequence"/>
</dbReference>
<evidence type="ECO:0000313" key="2">
    <source>
        <dbReference type="EMBL" id="MPC64287.1"/>
    </source>
</evidence>
<dbReference type="EMBL" id="VSRR010021883">
    <property type="protein sequence ID" value="MPC64287.1"/>
    <property type="molecule type" value="Genomic_DNA"/>
</dbReference>
<reference evidence="2 3" key="1">
    <citation type="submission" date="2019-05" db="EMBL/GenBank/DDBJ databases">
        <title>Another draft genome of Portunus trituberculatus and its Hox gene families provides insights of decapod evolution.</title>
        <authorList>
            <person name="Jeong J.-H."/>
            <person name="Song I."/>
            <person name="Kim S."/>
            <person name="Choi T."/>
            <person name="Kim D."/>
            <person name="Ryu S."/>
            <person name="Kim W."/>
        </authorList>
    </citation>
    <scope>NUCLEOTIDE SEQUENCE [LARGE SCALE GENOMIC DNA]</scope>
    <source>
        <tissue evidence="2">Muscle</tissue>
    </source>
</reference>
<feature type="region of interest" description="Disordered" evidence="1">
    <location>
        <begin position="58"/>
        <end position="86"/>
    </location>
</feature>
<keyword evidence="3" id="KW-1185">Reference proteome</keyword>
<protein>
    <submittedName>
        <fullName evidence="2">Uncharacterized protein</fullName>
    </submittedName>
</protein>
<sequence>MAKEGRYQEAGMDRACWDDNTDAWTPPHTRYNLETPLAGSVAWLWCGPGAASWWSGRRAAGRTDRRATDTEEARNAQLVGENTALG</sequence>
<dbReference type="AlphaFoldDB" id="A0A5B7H4L4"/>
<comment type="caution">
    <text evidence="2">The sequence shown here is derived from an EMBL/GenBank/DDBJ whole genome shotgun (WGS) entry which is preliminary data.</text>
</comment>
<name>A0A5B7H4L4_PORTR</name>
<evidence type="ECO:0000256" key="1">
    <source>
        <dbReference type="SAM" id="MobiDB-lite"/>
    </source>
</evidence>
<organism evidence="2 3">
    <name type="scientific">Portunus trituberculatus</name>
    <name type="common">Swimming crab</name>
    <name type="synonym">Neptunus trituberculatus</name>
    <dbReference type="NCBI Taxonomy" id="210409"/>
    <lineage>
        <taxon>Eukaryota</taxon>
        <taxon>Metazoa</taxon>
        <taxon>Ecdysozoa</taxon>
        <taxon>Arthropoda</taxon>
        <taxon>Crustacea</taxon>
        <taxon>Multicrustacea</taxon>
        <taxon>Malacostraca</taxon>
        <taxon>Eumalacostraca</taxon>
        <taxon>Eucarida</taxon>
        <taxon>Decapoda</taxon>
        <taxon>Pleocyemata</taxon>
        <taxon>Brachyura</taxon>
        <taxon>Eubrachyura</taxon>
        <taxon>Portunoidea</taxon>
        <taxon>Portunidae</taxon>
        <taxon>Portuninae</taxon>
        <taxon>Portunus</taxon>
    </lineage>
</organism>
<accession>A0A5B7H4L4</accession>
<proteinExistence type="predicted"/>
<gene>
    <name evidence="2" type="ORF">E2C01_058398</name>
</gene>
<feature type="compositionally biased region" description="Basic and acidic residues" evidence="1">
    <location>
        <begin position="61"/>
        <end position="74"/>
    </location>
</feature>